<evidence type="ECO:0000313" key="2">
    <source>
        <dbReference type="EMBL" id="GBN66780.1"/>
    </source>
</evidence>
<accession>A0A4Y2QU73</accession>
<dbReference type="EMBL" id="BGPR01140556">
    <property type="protein sequence ID" value="GBN66770.1"/>
    <property type="molecule type" value="Genomic_DNA"/>
</dbReference>
<comment type="caution">
    <text evidence="1">The sequence shown here is derived from an EMBL/GenBank/DDBJ whole genome shotgun (WGS) entry which is preliminary data.</text>
</comment>
<reference evidence="1 3" key="1">
    <citation type="journal article" date="2019" name="Sci. Rep.">
        <title>Orb-weaving spider Araneus ventricosus genome elucidates the spidroin gene catalogue.</title>
        <authorList>
            <person name="Kono N."/>
            <person name="Nakamura H."/>
            <person name="Ohtoshi R."/>
            <person name="Moran D.A.P."/>
            <person name="Shinohara A."/>
            <person name="Yoshida Y."/>
            <person name="Fujiwara M."/>
            <person name="Mori M."/>
            <person name="Tomita M."/>
            <person name="Arakawa K."/>
        </authorList>
    </citation>
    <scope>NUCLEOTIDE SEQUENCE [LARGE SCALE GENOMIC DNA]</scope>
</reference>
<evidence type="ECO:0000313" key="3">
    <source>
        <dbReference type="Proteomes" id="UP000499080"/>
    </source>
</evidence>
<name>A0A4Y2QU73_ARAVE</name>
<dbReference type="AlphaFoldDB" id="A0A4Y2QU73"/>
<protein>
    <submittedName>
        <fullName evidence="1">Uncharacterized protein</fullName>
    </submittedName>
</protein>
<feature type="non-terminal residue" evidence="1">
    <location>
        <position position="74"/>
    </location>
</feature>
<dbReference type="Proteomes" id="UP000499080">
    <property type="component" value="Unassembled WGS sequence"/>
</dbReference>
<sequence length="74" mass="8118">MVGLLTPYVGFNVQQAQYTTDLQRNQVLNLEPSSSEADTLPLGYHGLEASKTLMIVVAHIIDSMIVVVKTKNIC</sequence>
<keyword evidence="3" id="KW-1185">Reference proteome</keyword>
<dbReference type="EMBL" id="BGPR01140558">
    <property type="protein sequence ID" value="GBN66780.1"/>
    <property type="molecule type" value="Genomic_DNA"/>
</dbReference>
<proteinExistence type="predicted"/>
<gene>
    <name evidence="1" type="ORF">AVEN_195848_1</name>
    <name evidence="2" type="ORF">AVEN_254936_1</name>
</gene>
<evidence type="ECO:0000313" key="1">
    <source>
        <dbReference type="EMBL" id="GBN66770.1"/>
    </source>
</evidence>
<organism evidence="1 3">
    <name type="scientific">Araneus ventricosus</name>
    <name type="common">Orbweaver spider</name>
    <name type="synonym">Epeira ventricosa</name>
    <dbReference type="NCBI Taxonomy" id="182803"/>
    <lineage>
        <taxon>Eukaryota</taxon>
        <taxon>Metazoa</taxon>
        <taxon>Ecdysozoa</taxon>
        <taxon>Arthropoda</taxon>
        <taxon>Chelicerata</taxon>
        <taxon>Arachnida</taxon>
        <taxon>Araneae</taxon>
        <taxon>Araneomorphae</taxon>
        <taxon>Entelegynae</taxon>
        <taxon>Araneoidea</taxon>
        <taxon>Araneidae</taxon>
        <taxon>Araneus</taxon>
    </lineage>
</organism>